<keyword evidence="4" id="KW-1185">Reference proteome</keyword>
<feature type="domain" description="GW" evidence="2">
    <location>
        <begin position="9"/>
        <end position="88"/>
    </location>
</feature>
<dbReference type="SUPFAM" id="SSF82057">
    <property type="entry name" value="Prokaryotic SH3-related domain"/>
    <property type="match status" value="1"/>
</dbReference>
<evidence type="ECO:0000313" key="4">
    <source>
        <dbReference type="Proteomes" id="UP001147148"/>
    </source>
</evidence>
<reference evidence="3" key="1">
    <citation type="submission" date="2022-10" db="EMBL/GenBank/DDBJ databases">
        <title>Vagococcus sp. isolated from poultry meat.</title>
        <authorList>
            <person name="Johansson P."/>
            <person name="Bjorkroth J."/>
        </authorList>
    </citation>
    <scope>NUCLEOTIDE SEQUENCE</scope>
    <source>
        <strain evidence="3">PNs007</strain>
    </source>
</reference>
<dbReference type="InterPro" id="IPR038200">
    <property type="entry name" value="GW_dom_sf"/>
</dbReference>
<protein>
    <submittedName>
        <fullName evidence="3">GW dipeptide domain-containing protein</fullName>
    </submittedName>
</protein>
<dbReference type="PROSITE" id="PS51780">
    <property type="entry name" value="GW"/>
    <property type="match status" value="1"/>
</dbReference>
<dbReference type="Pfam" id="PF13457">
    <property type="entry name" value="GW"/>
    <property type="match status" value="2"/>
</dbReference>
<sequence length="116" mass="13086">ALKKYNTIVNKKVIDFGGIVITKNDGLRTLPYGMFGSDYIAMSSKYYGQDMYAKEEVKVSSGSIWYKVEQNGKVLGYLDRDALRAFYTVVAREKVDYKAEVVSKNDGVRSNPYGTE</sequence>
<dbReference type="Gene3D" id="2.30.30.170">
    <property type="match status" value="1"/>
</dbReference>
<name>A0ABT5X4D1_9ENTE</name>
<dbReference type="Proteomes" id="UP001147148">
    <property type="component" value="Unassembled WGS sequence"/>
</dbReference>
<comment type="caution">
    <text evidence="3">The sequence shown here is derived from an EMBL/GenBank/DDBJ whole genome shotgun (WGS) entry which is preliminary data.</text>
</comment>
<organism evidence="3 4">
    <name type="scientific">Vagococcus proximus</name>
    <dbReference type="NCBI Taxonomy" id="2991417"/>
    <lineage>
        <taxon>Bacteria</taxon>
        <taxon>Bacillati</taxon>
        <taxon>Bacillota</taxon>
        <taxon>Bacilli</taxon>
        <taxon>Lactobacillales</taxon>
        <taxon>Enterococcaceae</taxon>
        <taxon>Vagococcus</taxon>
    </lineage>
</organism>
<proteinExistence type="predicted"/>
<feature type="non-terminal residue" evidence="3">
    <location>
        <position position="116"/>
    </location>
</feature>
<evidence type="ECO:0000259" key="2">
    <source>
        <dbReference type="PROSITE" id="PS51780"/>
    </source>
</evidence>
<accession>A0ABT5X4D1</accession>
<evidence type="ECO:0000256" key="1">
    <source>
        <dbReference type="ARBA" id="ARBA00022729"/>
    </source>
</evidence>
<evidence type="ECO:0000313" key="3">
    <source>
        <dbReference type="EMBL" id="MDF0480857.1"/>
    </source>
</evidence>
<keyword evidence="1" id="KW-0732">Signal</keyword>
<gene>
    <name evidence="3" type="ORF">OL233_11320</name>
</gene>
<feature type="non-terminal residue" evidence="3">
    <location>
        <position position="1"/>
    </location>
</feature>
<dbReference type="InterPro" id="IPR025987">
    <property type="entry name" value="GW_dom"/>
</dbReference>
<dbReference type="EMBL" id="JAPDSH010000020">
    <property type="protein sequence ID" value="MDF0480857.1"/>
    <property type="molecule type" value="Genomic_DNA"/>
</dbReference>